<protein>
    <submittedName>
        <fullName evidence="2">Uncharacterized protein</fullName>
    </submittedName>
</protein>
<accession>A0A8J7TNU3</accession>
<evidence type="ECO:0000313" key="2">
    <source>
        <dbReference type="EMBL" id="MBN8662451.1"/>
    </source>
</evidence>
<dbReference type="Proteomes" id="UP000664277">
    <property type="component" value="Unassembled WGS sequence"/>
</dbReference>
<proteinExistence type="predicted"/>
<keyword evidence="1" id="KW-0472">Membrane</keyword>
<dbReference type="EMBL" id="JAFLCK010000039">
    <property type="protein sequence ID" value="MBN8662451.1"/>
    <property type="molecule type" value="Genomic_DNA"/>
</dbReference>
<keyword evidence="1" id="KW-1133">Transmembrane helix</keyword>
<sequence>MSFFSFLSEPIPRFAFGLVVLVLGFSYMYKGWNACVLGRFNYWSGFLPITMISPWLTHLPPGKRSLIKRKEGMLAHMFVGPSFFICGLLCICAGCDFVNLPGTKTLNLILNGGDPNKPTAVSFDENTGRYAFPILVKSGGKFYKHFFETRISEEHDILGRKLDKMIPDQETNIDGARIKHASGK</sequence>
<keyword evidence="1" id="KW-0812">Transmembrane</keyword>
<comment type="caution">
    <text evidence="2">The sequence shown here is derived from an EMBL/GenBank/DDBJ whole genome shotgun (WGS) entry which is preliminary data.</text>
</comment>
<dbReference type="AlphaFoldDB" id="A0A8J7TNU3"/>
<organism evidence="2 3">
    <name type="scientific">Candidatus Obscuribacter phosphatis</name>
    <dbReference type="NCBI Taxonomy" id="1906157"/>
    <lineage>
        <taxon>Bacteria</taxon>
        <taxon>Bacillati</taxon>
        <taxon>Candidatus Melainabacteria</taxon>
        <taxon>Candidatus Obscuribacterales</taxon>
        <taxon>Candidatus Obscuribacteraceae</taxon>
        <taxon>Candidatus Obscuribacter</taxon>
    </lineage>
</organism>
<name>A0A8J7TNU3_9BACT</name>
<feature type="transmembrane region" description="Helical" evidence="1">
    <location>
        <begin position="12"/>
        <end position="28"/>
    </location>
</feature>
<evidence type="ECO:0000256" key="1">
    <source>
        <dbReference type="SAM" id="Phobius"/>
    </source>
</evidence>
<feature type="transmembrane region" description="Helical" evidence="1">
    <location>
        <begin position="40"/>
        <end position="57"/>
    </location>
</feature>
<reference evidence="2" key="1">
    <citation type="submission" date="2021-02" db="EMBL/GenBank/DDBJ databases">
        <title>Genome-Resolved Metagenomics of a Microbial Community Performing Photosynthetic Biological Nutrient Removal.</title>
        <authorList>
            <person name="Mcdaniel E.A."/>
        </authorList>
    </citation>
    <scope>NUCLEOTIDE SEQUENCE</scope>
    <source>
        <strain evidence="2">UWPOB_OBS1</strain>
    </source>
</reference>
<feature type="transmembrane region" description="Helical" evidence="1">
    <location>
        <begin position="78"/>
        <end position="100"/>
    </location>
</feature>
<evidence type="ECO:0000313" key="3">
    <source>
        <dbReference type="Proteomes" id="UP000664277"/>
    </source>
</evidence>
<gene>
    <name evidence="2" type="ORF">J0M35_18925</name>
</gene>